<feature type="compositionally biased region" description="Basic and acidic residues" evidence="1">
    <location>
        <begin position="18"/>
        <end position="29"/>
    </location>
</feature>
<feature type="domain" description="Doublecortin" evidence="2">
    <location>
        <begin position="44"/>
        <end position="121"/>
    </location>
</feature>
<feature type="compositionally biased region" description="Basic and acidic residues" evidence="1">
    <location>
        <begin position="289"/>
        <end position="300"/>
    </location>
</feature>
<evidence type="ECO:0000256" key="1">
    <source>
        <dbReference type="SAM" id="MobiDB-lite"/>
    </source>
</evidence>
<feature type="non-terminal residue" evidence="4">
    <location>
        <position position="1"/>
    </location>
</feature>
<dbReference type="InParanoid" id="A0A2R2MQG1"/>
<reference evidence="4" key="1">
    <citation type="submission" date="2025-08" db="UniProtKB">
        <authorList>
            <consortium name="RefSeq"/>
        </authorList>
    </citation>
    <scope>IDENTIFICATION</scope>
    <source>
        <tissue evidence="4">Gonads</tissue>
    </source>
</reference>
<dbReference type="Proteomes" id="UP000085678">
    <property type="component" value="Unplaced"/>
</dbReference>
<dbReference type="PANTHER" id="PTHR23004:SF23">
    <property type="entry name" value="DOUBLECORTIN DOMAIN-CONTAINING PROTEIN"/>
    <property type="match status" value="1"/>
</dbReference>
<proteinExistence type="predicted"/>
<dbReference type="PROSITE" id="PS50309">
    <property type="entry name" value="DC"/>
    <property type="match status" value="1"/>
</dbReference>
<feature type="compositionally biased region" description="Polar residues" evidence="1">
    <location>
        <begin position="271"/>
        <end position="282"/>
    </location>
</feature>
<dbReference type="GeneID" id="106172846"/>
<accession>A0A2R2MQG1</accession>
<sequence>LARNKALTRPYEDAGRFEASKLREAKDTGPNKGHGHKKFSKRGRLVTFYRNDDPHFKGIQTAVSQKCFVSFETLLSWLTEKIPLTKGVRHVFSLPEGREITDVKDFVGGKDYVVSNDKKIRLNVQYGNSKEQYWNNRKPSAGKFRKHEKQLFLGENGDVLSTSNASPRILSIMSNTHRNSIEKVILNPKTNQTFEEMLEDITAMLKLLKPPVTSLYTAKEPFRKKTYELIKRPPTEETIFEEIEDEEGEEEEGDGEAKGGNTTDRKDNAKDTSGQSDTSAGLPSQLRRALREEIRQRAESVLDSSRYGDTVTPSASLLQDTGKQSPDGKKDAASSKGTSGNDEGDRKYFALNLP</sequence>
<dbReference type="SMART" id="SM00537">
    <property type="entry name" value="DCX"/>
    <property type="match status" value="1"/>
</dbReference>
<protein>
    <submittedName>
        <fullName evidence="4">Neuronal migration protein doublecortin-like</fullName>
    </submittedName>
</protein>
<dbReference type="OrthoDB" id="47802at2759"/>
<gene>
    <name evidence="4" type="primary">LOC106172846</name>
</gene>
<dbReference type="InterPro" id="IPR003533">
    <property type="entry name" value="Doublecortin_dom"/>
</dbReference>
<dbReference type="SUPFAM" id="SSF89837">
    <property type="entry name" value="Doublecortin (DC)"/>
    <property type="match status" value="2"/>
</dbReference>
<dbReference type="AlphaFoldDB" id="A0A2R2MQG1"/>
<dbReference type="InterPro" id="IPR036572">
    <property type="entry name" value="Doublecortin_dom_sf"/>
</dbReference>
<dbReference type="GO" id="GO:0005815">
    <property type="term" value="C:microtubule organizing center"/>
    <property type="evidence" value="ECO:0007669"/>
    <property type="project" value="TreeGrafter"/>
</dbReference>
<name>A0A2R2MQG1_LINAN</name>
<dbReference type="PANTHER" id="PTHR23004">
    <property type="entry name" value="DOUBLECORTIN DOMAIN CONTAINING 2"/>
    <property type="match status" value="1"/>
</dbReference>
<dbReference type="Gene3D" id="3.10.20.230">
    <property type="entry name" value="Doublecortin domain"/>
    <property type="match status" value="2"/>
</dbReference>
<feature type="region of interest" description="Disordered" evidence="1">
    <location>
        <begin position="18"/>
        <end position="38"/>
    </location>
</feature>
<evidence type="ECO:0000259" key="2">
    <source>
        <dbReference type="PROSITE" id="PS50309"/>
    </source>
</evidence>
<dbReference type="STRING" id="7574.A0A2R2MQG1"/>
<evidence type="ECO:0000313" key="4">
    <source>
        <dbReference type="RefSeq" id="XP_023932247.1"/>
    </source>
</evidence>
<organism evidence="3 4">
    <name type="scientific">Lingula anatina</name>
    <name type="common">Brachiopod</name>
    <name type="synonym">Lingula unguis</name>
    <dbReference type="NCBI Taxonomy" id="7574"/>
    <lineage>
        <taxon>Eukaryota</taxon>
        <taxon>Metazoa</taxon>
        <taxon>Spiralia</taxon>
        <taxon>Lophotrochozoa</taxon>
        <taxon>Brachiopoda</taxon>
        <taxon>Linguliformea</taxon>
        <taxon>Lingulata</taxon>
        <taxon>Lingulida</taxon>
        <taxon>Linguloidea</taxon>
        <taxon>Lingulidae</taxon>
        <taxon>Lingula</taxon>
    </lineage>
</organism>
<feature type="compositionally biased region" description="Acidic residues" evidence="1">
    <location>
        <begin position="238"/>
        <end position="254"/>
    </location>
</feature>
<dbReference type="Pfam" id="PF03607">
    <property type="entry name" value="DCX"/>
    <property type="match status" value="1"/>
</dbReference>
<keyword evidence="3" id="KW-1185">Reference proteome</keyword>
<dbReference type="GO" id="GO:0005874">
    <property type="term" value="C:microtubule"/>
    <property type="evidence" value="ECO:0007669"/>
    <property type="project" value="TreeGrafter"/>
</dbReference>
<feature type="compositionally biased region" description="Polar residues" evidence="1">
    <location>
        <begin position="311"/>
        <end position="324"/>
    </location>
</feature>
<dbReference type="RefSeq" id="XP_023932247.1">
    <property type="nucleotide sequence ID" value="XM_024076479.1"/>
</dbReference>
<dbReference type="KEGG" id="lak:106172846"/>
<feature type="region of interest" description="Disordered" evidence="1">
    <location>
        <begin position="233"/>
        <end position="354"/>
    </location>
</feature>
<evidence type="ECO:0000313" key="3">
    <source>
        <dbReference type="Proteomes" id="UP000085678"/>
    </source>
</evidence>
<dbReference type="GO" id="GO:0035556">
    <property type="term" value="P:intracellular signal transduction"/>
    <property type="evidence" value="ECO:0007669"/>
    <property type="project" value="InterPro"/>
</dbReference>